<organism evidence="2">
    <name type="scientific">Octopus bimaculoides</name>
    <name type="common">California two-spotted octopus</name>
    <dbReference type="NCBI Taxonomy" id="37653"/>
    <lineage>
        <taxon>Eukaryota</taxon>
        <taxon>Metazoa</taxon>
        <taxon>Spiralia</taxon>
        <taxon>Lophotrochozoa</taxon>
        <taxon>Mollusca</taxon>
        <taxon>Cephalopoda</taxon>
        <taxon>Coleoidea</taxon>
        <taxon>Octopodiformes</taxon>
        <taxon>Octopoda</taxon>
        <taxon>Incirrata</taxon>
        <taxon>Octopodidae</taxon>
        <taxon>Octopus</taxon>
    </lineage>
</organism>
<feature type="compositionally biased region" description="Polar residues" evidence="1">
    <location>
        <begin position="16"/>
        <end position="26"/>
    </location>
</feature>
<proteinExistence type="predicted"/>
<dbReference type="AlphaFoldDB" id="A0A0L8GJ77"/>
<accession>A0A0L8GJ77</accession>
<name>A0A0L8GJ77_OCTBM</name>
<feature type="region of interest" description="Disordered" evidence="1">
    <location>
        <begin position="1"/>
        <end position="26"/>
    </location>
</feature>
<evidence type="ECO:0000256" key="1">
    <source>
        <dbReference type="SAM" id="MobiDB-lite"/>
    </source>
</evidence>
<gene>
    <name evidence="2" type="ORF">OCBIM_22033182mg</name>
</gene>
<reference evidence="2" key="1">
    <citation type="submission" date="2015-07" db="EMBL/GenBank/DDBJ databases">
        <title>MeaNS - Measles Nucleotide Surveillance Program.</title>
        <authorList>
            <person name="Tran T."/>
            <person name="Druce J."/>
        </authorList>
    </citation>
    <scope>NUCLEOTIDE SEQUENCE</scope>
    <source>
        <strain evidence="2">UCB-OBI-ISO-001</strain>
        <tissue evidence="2">Gonad</tissue>
    </source>
</reference>
<protein>
    <submittedName>
        <fullName evidence="2">Uncharacterized protein</fullName>
    </submittedName>
</protein>
<evidence type="ECO:0000313" key="2">
    <source>
        <dbReference type="EMBL" id="KOF76580.1"/>
    </source>
</evidence>
<feature type="region of interest" description="Disordered" evidence="1">
    <location>
        <begin position="48"/>
        <end position="80"/>
    </location>
</feature>
<sequence>MGVGDRVVNPSKPTGPRTNTKRQNTACDGGRAETQVLLMWAISPLHNLLPTGSKRHKPPTSKRDTRTKPTQNIQAFPPPTQTAKFIQLKEDISTTMAADTSTVLNPVLETIAPPTEGGLHSTQPVSILRKTTPKKDSQNPKDLPSTELDPTDNKFYIIYSFTCFSHLTVAMLEHRL</sequence>
<dbReference type="EMBL" id="KQ421741">
    <property type="protein sequence ID" value="KOF76580.1"/>
    <property type="molecule type" value="Genomic_DNA"/>
</dbReference>
<feature type="region of interest" description="Disordered" evidence="1">
    <location>
        <begin position="112"/>
        <end position="147"/>
    </location>
</feature>